<feature type="region of interest" description="Disordered" evidence="1">
    <location>
        <begin position="621"/>
        <end position="642"/>
    </location>
</feature>
<feature type="region of interest" description="Disordered" evidence="1">
    <location>
        <begin position="272"/>
        <end position="291"/>
    </location>
</feature>
<feature type="transmembrane region" description="Helical" evidence="2">
    <location>
        <begin position="950"/>
        <end position="973"/>
    </location>
</feature>
<evidence type="ECO:0000313" key="5">
    <source>
        <dbReference type="EMBL" id="CAH2091699.1"/>
    </source>
</evidence>
<organism evidence="5 6">
    <name type="scientific">Euphydryas editha</name>
    <name type="common">Edith's checkerspot</name>
    <dbReference type="NCBI Taxonomy" id="104508"/>
    <lineage>
        <taxon>Eukaryota</taxon>
        <taxon>Metazoa</taxon>
        <taxon>Ecdysozoa</taxon>
        <taxon>Arthropoda</taxon>
        <taxon>Hexapoda</taxon>
        <taxon>Insecta</taxon>
        <taxon>Pterygota</taxon>
        <taxon>Neoptera</taxon>
        <taxon>Endopterygota</taxon>
        <taxon>Lepidoptera</taxon>
        <taxon>Glossata</taxon>
        <taxon>Ditrysia</taxon>
        <taxon>Papilionoidea</taxon>
        <taxon>Nymphalidae</taxon>
        <taxon>Nymphalinae</taxon>
        <taxon>Euphydryas</taxon>
    </lineage>
</organism>
<sequence length="1213" mass="138080">MVCHRKTLALIIFAVPLLVTVISAFRVRLPGTSHEVKSDSRKHKCKDCDVNDLNLDPITHSLKKESAKSSYDDIKKILKDKRHLIEEKLSKTSFDQYNISEDKNGVDDTDVSEKDLEESTLKSVELSSSLHGKTRNKKASVILDFDDDDDSDIEDDEYDDYNQKSSKKSSSPENKKKIESMEHLYNDVKPITKSKAIVKGKTDKKIDDKDNISKIKVESSVSNIQSKKKVDILPPKEILKESPTSKDEILKPLKREIKGDIHKEEVKKIFKSSDPIKPTSMEKTKDTSSKESSLLKVKEDTILVDNEKIISKKADVKISVQKVKEDDIEIKPTISEKREEKAKIKEKIKIPIEHKQSKKFEELKVDSPESVRTSDSKEARAQHLPEALVRRNLLQSEFEDFYAFFPTFAPNFSRIHNPECRRHGQILLRQLRGTKLWALNMLDATAKIPSGLLQGNAIQLGDFDQCLGVRARVQLDTGSIVKIQGKYCLAMVDVKAEHPDLEAPVHLVQARNVFKSRIDDPGHFVPRFSTLSWGVCVPAPCGPEDVEVVLRDAIKHYQYKTGISVRVKVDEMDCHVTTGANWWKDWLEMPTILTLSLYAIVILLVILATLQDYLARNSAEDTGDKDEEVEESEKKENEAATKEKRSSGGFLCSFSLYNSLSKLVAPASKDEIACIHGLRALATVALLVAHKFLPVALTPYTNRIRLSEIVTSPLLSWCRAGWMFTDCFLLLSGTLTSYRKSTDDTIASKLISRYIRLTPALLVVVLFYAYVWDDISSGPMWGVLVTKNAEVCRQGWWWNLLYVQNYYGFEDMCAPQTHHMALDFQLTVIGGLIIWAIQSEVPFSTTVMPILHLLSAYSRYTTFRDHRLTALAYHGVSVSQLYRTGRLSYISVFHRCTPYFIGISLGLVLRKPSNHSKLVNMLGWFICGTLMGLVLWAGGDSGYLDYRYDVTFASIYATLAPIAMALAIAWLVYGVHNNHSNILSNLLCCRPLIFISRISYALYLVQFIVYLTNTALTRAPKEFSLLTVIDLQEALVILLTSIILTITLVIPLQSLPKISFGSKTDEEVDDKEASNSKLLETIKENETQIEQNEHTKETPQIRRSFLAHREVLEEIPEVEVEYEVQRDSLDGLEEILEEEDEALEEETIERLDDEDLEIIEEEQGEEEAGENFWDERRNYLTRRSFTNDQNLDEWEWTANGNERTGSQQYRYNR</sequence>
<dbReference type="InterPro" id="IPR052728">
    <property type="entry name" value="O2_lipid_transport_reg"/>
</dbReference>
<evidence type="ECO:0000256" key="2">
    <source>
        <dbReference type="SAM" id="Phobius"/>
    </source>
</evidence>
<accession>A0AAU9TVJ6</accession>
<feature type="compositionally biased region" description="Acidic residues" evidence="1">
    <location>
        <begin position="621"/>
        <end position="631"/>
    </location>
</feature>
<feature type="transmembrane region" description="Helical" evidence="2">
    <location>
        <begin position="1031"/>
        <end position="1052"/>
    </location>
</feature>
<feature type="transmembrane region" description="Helical" evidence="2">
    <location>
        <begin position="921"/>
        <end position="938"/>
    </location>
</feature>
<feature type="region of interest" description="Disordered" evidence="1">
    <location>
        <begin position="102"/>
        <end position="130"/>
    </location>
</feature>
<dbReference type="InterPro" id="IPR006621">
    <property type="entry name" value="Nose-resist-to-fluoxetine_N"/>
</dbReference>
<feature type="transmembrane region" description="Helical" evidence="2">
    <location>
        <begin position="750"/>
        <end position="771"/>
    </location>
</feature>
<feature type="compositionally biased region" description="Basic and acidic residues" evidence="1">
    <location>
        <begin position="280"/>
        <end position="289"/>
    </location>
</feature>
<feature type="transmembrane region" description="Helical" evidence="2">
    <location>
        <begin position="994"/>
        <end position="1011"/>
    </location>
</feature>
<dbReference type="EMBL" id="CAKOGL010000011">
    <property type="protein sequence ID" value="CAH2091699.1"/>
    <property type="molecule type" value="Genomic_DNA"/>
</dbReference>
<feature type="signal peptide" evidence="3">
    <location>
        <begin position="1"/>
        <end position="24"/>
    </location>
</feature>
<dbReference type="SMART" id="SM00703">
    <property type="entry name" value="NRF"/>
    <property type="match status" value="1"/>
</dbReference>
<keyword evidence="2" id="KW-0472">Membrane</keyword>
<keyword evidence="2" id="KW-1133">Transmembrane helix</keyword>
<gene>
    <name evidence="5" type="ORF">EEDITHA_LOCUS7539</name>
</gene>
<evidence type="ECO:0000256" key="1">
    <source>
        <dbReference type="SAM" id="MobiDB-lite"/>
    </source>
</evidence>
<feature type="compositionally biased region" description="Polar residues" evidence="1">
    <location>
        <begin position="121"/>
        <end position="130"/>
    </location>
</feature>
<feature type="compositionally biased region" description="Basic and acidic residues" evidence="1">
    <location>
        <begin position="632"/>
        <end position="642"/>
    </location>
</feature>
<evidence type="ECO:0000256" key="3">
    <source>
        <dbReference type="SAM" id="SignalP"/>
    </source>
</evidence>
<name>A0AAU9TVJ6_EUPED</name>
<proteinExistence type="predicted"/>
<feature type="chain" id="PRO_5043336633" description="Nose resistant-to-fluoxetine protein N-terminal domain-containing protein" evidence="3">
    <location>
        <begin position="25"/>
        <end position="1213"/>
    </location>
</feature>
<feature type="compositionally biased region" description="Basic and acidic residues" evidence="1">
    <location>
        <begin position="102"/>
        <end position="120"/>
    </location>
</feature>
<dbReference type="AlphaFoldDB" id="A0AAU9TVJ6"/>
<dbReference type="Pfam" id="PF20146">
    <property type="entry name" value="NRF"/>
    <property type="match status" value="1"/>
</dbReference>
<feature type="region of interest" description="Disordered" evidence="1">
    <location>
        <begin position="153"/>
        <end position="178"/>
    </location>
</feature>
<reference evidence="5" key="1">
    <citation type="submission" date="2022-03" db="EMBL/GenBank/DDBJ databases">
        <authorList>
            <person name="Tunstrom K."/>
        </authorList>
    </citation>
    <scope>NUCLEOTIDE SEQUENCE</scope>
</reference>
<feature type="domain" description="Nose resistant-to-fluoxetine protein N-terminal" evidence="4">
    <location>
        <begin position="417"/>
        <end position="569"/>
    </location>
</feature>
<keyword evidence="6" id="KW-1185">Reference proteome</keyword>
<comment type="caution">
    <text evidence="5">The sequence shown here is derived from an EMBL/GenBank/DDBJ whole genome shotgun (WGS) entry which is preliminary data.</text>
</comment>
<keyword evidence="3" id="KW-0732">Signal</keyword>
<dbReference type="PANTHER" id="PTHR11161">
    <property type="entry name" value="O-ACYLTRANSFERASE"/>
    <property type="match status" value="1"/>
</dbReference>
<keyword evidence="2" id="KW-0812">Transmembrane</keyword>
<dbReference type="PANTHER" id="PTHR11161:SF4">
    <property type="entry name" value="DROP DEAD"/>
    <property type="match status" value="1"/>
</dbReference>
<dbReference type="Proteomes" id="UP001153954">
    <property type="component" value="Unassembled WGS sequence"/>
</dbReference>
<feature type="transmembrane region" description="Helical" evidence="2">
    <location>
        <begin position="592"/>
        <end position="610"/>
    </location>
</feature>
<evidence type="ECO:0000313" key="6">
    <source>
        <dbReference type="Proteomes" id="UP001153954"/>
    </source>
</evidence>
<evidence type="ECO:0000259" key="4">
    <source>
        <dbReference type="SMART" id="SM00703"/>
    </source>
</evidence>
<protein>
    <recommendedName>
        <fullName evidence="4">Nose resistant-to-fluoxetine protein N-terminal domain-containing protein</fullName>
    </recommendedName>
</protein>